<dbReference type="Proteomes" id="UP000827872">
    <property type="component" value="Linkage Group LG03"/>
</dbReference>
<evidence type="ECO:0000313" key="2">
    <source>
        <dbReference type="Proteomes" id="UP000827872"/>
    </source>
</evidence>
<evidence type="ECO:0000313" key="1">
    <source>
        <dbReference type="EMBL" id="KAH7993600.1"/>
    </source>
</evidence>
<sequence length="121" mass="12468">MDSGPATGSTVSSPMALQTAHMDQTPQSPSPMALQTMDLSATAGRARPQPSGPTDGLQDPTTSPNPGPTDSPGPTGGEHEAPCPTDSPWTRTRPHCTDSPDQDSTATALPKAARLKMGYSR</sequence>
<reference evidence="1" key="1">
    <citation type="submission" date="2021-08" db="EMBL/GenBank/DDBJ databases">
        <title>The first chromosome-level gecko genome reveals the dynamic sex chromosomes of Neotropical dwarf geckos (Sphaerodactylidae: Sphaerodactylus).</title>
        <authorList>
            <person name="Pinto B.J."/>
            <person name="Keating S.E."/>
            <person name="Gamble T."/>
        </authorList>
    </citation>
    <scope>NUCLEOTIDE SEQUENCE</scope>
    <source>
        <strain evidence="1">TG3544</strain>
    </source>
</reference>
<organism evidence="1 2">
    <name type="scientific">Sphaerodactylus townsendi</name>
    <dbReference type="NCBI Taxonomy" id="933632"/>
    <lineage>
        <taxon>Eukaryota</taxon>
        <taxon>Metazoa</taxon>
        <taxon>Chordata</taxon>
        <taxon>Craniata</taxon>
        <taxon>Vertebrata</taxon>
        <taxon>Euteleostomi</taxon>
        <taxon>Lepidosauria</taxon>
        <taxon>Squamata</taxon>
        <taxon>Bifurcata</taxon>
        <taxon>Gekkota</taxon>
        <taxon>Sphaerodactylidae</taxon>
        <taxon>Sphaerodactylus</taxon>
    </lineage>
</organism>
<proteinExistence type="predicted"/>
<protein>
    <submittedName>
        <fullName evidence="1">Uncharacterized protein</fullName>
    </submittedName>
</protein>
<name>A0ACB8EM85_9SAUR</name>
<comment type="caution">
    <text evidence="1">The sequence shown here is derived from an EMBL/GenBank/DDBJ whole genome shotgun (WGS) entry which is preliminary data.</text>
</comment>
<keyword evidence="2" id="KW-1185">Reference proteome</keyword>
<dbReference type="EMBL" id="CM037616">
    <property type="protein sequence ID" value="KAH7993600.1"/>
    <property type="molecule type" value="Genomic_DNA"/>
</dbReference>
<accession>A0ACB8EM85</accession>
<gene>
    <name evidence="1" type="ORF">K3G42_031559</name>
</gene>